<evidence type="ECO:0000256" key="4">
    <source>
        <dbReference type="ARBA" id="ARBA00022490"/>
    </source>
</evidence>
<dbReference type="GO" id="GO:0051603">
    <property type="term" value="P:proteolysis involved in protein catabolic process"/>
    <property type="evidence" value="ECO:0007669"/>
    <property type="project" value="InterPro"/>
</dbReference>
<keyword evidence="9" id="KW-0865">Zymogen</keyword>
<dbReference type="EMBL" id="LJIJ01000411">
    <property type="protein sequence ID" value="ODM97767.1"/>
    <property type="molecule type" value="Genomic_DNA"/>
</dbReference>
<evidence type="ECO:0000256" key="5">
    <source>
        <dbReference type="ARBA" id="ARBA00022670"/>
    </source>
</evidence>
<dbReference type="PRINTS" id="PR00141">
    <property type="entry name" value="PROTEASOME"/>
</dbReference>
<evidence type="ECO:0000256" key="3">
    <source>
        <dbReference type="ARBA" id="ARBA00012039"/>
    </source>
</evidence>
<dbReference type="InterPro" id="IPR029055">
    <property type="entry name" value="Ntn_hydrolases_N"/>
</dbReference>
<dbReference type="Pfam" id="PF00227">
    <property type="entry name" value="Proteasome"/>
    <property type="match status" value="1"/>
</dbReference>
<name>A0A1D2MXK3_ORCCI</name>
<evidence type="ECO:0000256" key="6">
    <source>
        <dbReference type="ARBA" id="ARBA00022698"/>
    </source>
</evidence>
<keyword evidence="5" id="KW-0645">Protease</keyword>
<dbReference type="CDD" id="cd03762">
    <property type="entry name" value="proteasome_beta_type_6"/>
    <property type="match status" value="1"/>
</dbReference>
<keyword evidence="15" id="KW-1185">Reference proteome</keyword>
<dbReference type="GO" id="GO:0004298">
    <property type="term" value="F:threonine-type endopeptidase activity"/>
    <property type="evidence" value="ECO:0007669"/>
    <property type="project" value="UniProtKB-KW"/>
</dbReference>
<evidence type="ECO:0000256" key="11">
    <source>
        <dbReference type="ARBA" id="ARBA00026071"/>
    </source>
</evidence>
<feature type="compositionally biased region" description="Low complexity" evidence="13">
    <location>
        <begin position="270"/>
        <end position="281"/>
    </location>
</feature>
<reference evidence="14 15" key="1">
    <citation type="journal article" date="2016" name="Genome Biol. Evol.">
        <title>Gene Family Evolution Reflects Adaptation to Soil Environmental Stressors in the Genome of the Collembolan Orchesella cincta.</title>
        <authorList>
            <person name="Faddeeva-Vakhrusheva A."/>
            <person name="Derks M.F."/>
            <person name="Anvar S.Y."/>
            <person name="Agamennone V."/>
            <person name="Suring W."/>
            <person name="Smit S."/>
            <person name="van Straalen N.M."/>
            <person name="Roelofs D."/>
        </authorList>
    </citation>
    <scope>NUCLEOTIDE SEQUENCE [LARGE SCALE GENOMIC DNA]</scope>
    <source>
        <tissue evidence="14">Mixed pool</tissue>
    </source>
</reference>
<keyword evidence="6" id="KW-0888">Threonine protease</keyword>
<dbReference type="InterPro" id="IPR000243">
    <property type="entry name" value="Pept_T1A_subB"/>
</dbReference>
<feature type="compositionally biased region" description="Gly residues" evidence="13">
    <location>
        <begin position="123"/>
        <end position="145"/>
    </location>
</feature>
<dbReference type="SUPFAM" id="SSF56235">
    <property type="entry name" value="N-terminal nucleophile aminohydrolases (Ntn hydrolases)"/>
    <property type="match status" value="1"/>
</dbReference>
<protein>
    <recommendedName>
        <fullName evidence="3">proteasome endopeptidase complex</fullName>
        <ecNumber evidence="3">3.4.25.1</ecNumber>
    </recommendedName>
</protein>
<feature type="region of interest" description="Disordered" evidence="13">
    <location>
        <begin position="324"/>
        <end position="353"/>
    </location>
</feature>
<keyword evidence="7" id="KW-0378">Hydrolase</keyword>
<feature type="compositionally biased region" description="Gly residues" evidence="13">
    <location>
        <begin position="172"/>
        <end position="181"/>
    </location>
</feature>
<dbReference type="EC" id="3.4.25.1" evidence="3"/>
<evidence type="ECO:0000256" key="10">
    <source>
        <dbReference type="ARBA" id="ARBA00023242"/>
    </source>
</evidence>
<organism evidence="14 15">
    <name type="scientific">Orchesella cincta</name>
    <name type="common">Springtail</name>
    <name type="synonym">Podura cincta</name>
    <dbReference type="NCBI Taxonomy" id="48709"/>
    <lineage>
        <taxon>Eukaryota</taxon>
        <taxon>Metazoa</taxon>
        <taxon>Ecdysozoa</taxon>
        <taxon>Arthropoda</taxon>
        <taxon>Hexapoda</taxon>
        <taxon>Collembola</taxon>
        <taxon>Entomobryomorpha</taxon>
        <taxon>Entomobryoidea</taxon>
        <taxon>Orchesellidae</taxon>
        <taxon>Orchesellinae</taxon>
        <taxon>Orchesella</taxon>
    </lineage>
</organism>
<evidence type="ECO:0000256" key="7">
    <source>
        <dbReference type="ARBA" id="ARBA00022801"/>
    </source>
</evidence>
<dbReference type="AlphaFoldDB" id="A0A1D2MXK3"/>
<dbReference type="PROSITE" id="PS51476">
    <property type="entry name" value="PROTEASOME_BETA_2"/>
    <property type="match status" value="1"/>
</dbReference>
<keyword evidence="8 14" id="KW-0647">Proteasome</keyword>
<keyword evidence="4" id="KW-0963">Cytoplasm</keyword>
<comment type="subunit">
    <text evidence="11">The 26S proteasome consists of a 20S proteasome core and two 19S regulatory subunits. The 20S proteasome core is composed of 28 subunits that are arranged in four stacked rings, resulting in a barrel-shaped structure. The two end rings are each formed by seven alpha subunits, and the two central rings are each formed by seven beta subunits. The catalytic chamber with the active sites is on the inside of the barrel.</text>
</comment>
<evidence type="ECO:0000256" key="1">
    <source>
        <dbReference type="ARBA" id="ARBA00001198"/>
    </source>
</evidence>
<dbReference type="GO" id="GO:0005737">
    <property type="term" value="C:cytoplasm"/>
    <property type="evidence" value="ECO:0007669"/>
    <property type="project" value="TreeGrafter"/>
</dbReference>
<dbReference type="FunFam" id="3.60.20.10:FF:000010">
    <property type="entry name" value="Proteasome subunit beta type-1"/>
    <property type="match status" value="1"/>
</dbReference>
<accession>A0A1D2MXK3</accession>
<comment type="catalytic activity">
    <reaction evidence="1">
        <text>Cleavage of peptide bonds with very broad specificity.</text>
        <dbReference type="EC" id="3.4.25.1"/>
    </reaction>
</comment>
<dbReference type="GO" id="GO:0019774">
    <property type="term" value="C:proteasome core complex, beta-subunit complex"/>
    <property type="evidence" value="ECO:0007669"/>
    <property type="project" value="UniProtKB-ARBA"/>
</dbReference>
<evidence type="ECO:0000256" key="2">
    <source>
        <dbReference type="ARBA" id="ARBA00004123"/>
    </source>
</evidence>
<feature type="region of interest" description="Disordered" evidence="13">
    <location>
        <begin position="93"/>
        <end position="214"/>
    </location>
</feature>
<gene>
    <name evidence="14" type="ORF">Ocin01_08911</name>
</gene>
<evidence type="ECO:0000256" key="12">
    <source>
        <dbReference type="PIRSR" id="PIRSR600243-1"/>
    </source>
</evidence>
<proteinExistence type="predicted"/>
<dbReference type="PANTHER" id="PTHR32194">
    <property type="entry name" value="METALLOPROTEASE TLDD"/>
    <property type="match status" value="1"/>
</dbReference>
<dbReference type="Gene3D" id="3.60.20.10">
    <property type="entry name" value="Glutamine Phosphoribosylpyrophosphate, subunit 1, domain 1"/>
    <property type="match status" value="1"/>
</dbReference>
<feature type="compositionally biased region" description="Gly residues" evidence="13">
    <location>
        <begin position="103"/>
        <end position="115"/>
    </location>
</feature>
<dbReference type="InterPro" id="IPR023333">
    <property type="entry name" value="Proteasome_suB-type"/>
</dbReference>
<dbReference type="GO" id="GO:0005634">
    <property type="term" value="C:nucleus"/>
    <property type="evidence" value="ECO:0007669"/>
    <property type="project" value="UniProtKB-SubCell"/>
</dbReference>
<dbReference type="OrthoDB" id="7854943at2759"/>
<comment type="caution">
    <text evidence="14">The sequence shown here is derived from an EMBL/GenBank/DDBJ whole genome shotgun (WGS) entry which is preliminary data.</text>
</comment>
<dbReference type="Proteomes" id="UP000094527">
    <property type="component" value="Unassembled WGS sequence"/>
</dbReference>
<evidence type="ECO:0000256" key="9">
    <source>
        <dbReference type="ARBA" id="ARBA00023145"/>
    </source>
</evidence>
<evidence type="ECO:0000256" key="13">
    <source>
        <dbReference type="SAM" id="MobiDB-lite"/>
    </source>
</evidence>
<keyword evidence="10" id="KW-0539">Nucleus</keyword>
<feature type="active site" description="Nucleophile" evidence="12">
    <location>
        <position position="470"/>
    </location>
</feature>
<feature type="compositionally biased region" description="Basic residues" evidence="13">
    <location>
        <begin position="239"/>
        <end position="250"/>
    </location>
</feature>
<dbReference type="InterPro" id="IPR001353">
    <property type="entry name" value="Proteasome_sua/b"/>
</dbReference>
<evidence type="ECO:0000313" key="15">
    <source>
        <dbReference type="Proteomes" id="UP000094527"/>
    </source>
</evidence>
<evidence type="ECO:0000313" key="14">
    <source>
        <dbReference type="EMBL" id="ODM97767.1"/>
    </source>
</evidence>
<feature type="region of interest" description="Disordered" evidence="13">
    <location>
        <begin position="236"/>
        <end position="282"/>
    </location>
</feature>
<evidence type="ECO:0000256" key="8">
    <source>
        <dbReference type="ARBA" id="ARBA00022942"/>
    </source>
</evidence>
<dbReference type="STRING" id="48709.A0A1D2MXK3"/>
<comment type="subcellular location">
    <subcellularLocation>
        <location evidence="2">Nucleus</location>
    </subcellularLocation>
</comment>
<sequence>MKISIGPSDGPKMKSAVASAIFFAASIAVAVAYPSRSYYGPVSYDDGEYPGGRSLWAGQPSYTLSSAPFFYQPRTLNLEDAESRGRKYKIVKKKKNQAFDDQGGAGPGYGGGEGGSSTLHYNGGQGQGGPSGYSGEGQGSGGYGGSLANLPGGAQAPQGSGGLMSLFTGGSSNSGGGGGNGPQDDHGGPPQYRQGRPPQHRGRTSFQDAEEPRSGGAVLYDGYRYIPVNPVHVQLGQRQAKKIKPNKQKKEKTQGRSLRPSASSTRQTKKLNTNSNNNNKKIVLVPVPPRDSREIRFSRDEEGLRVESGPMYAPTEIWRWEGPGGRPLRRRENRPSGLYYAPRPQRGSASSEKRECSQVIISYLKPTTHYLTIAARASSIDIPVCSKFQGPFSGGKRRSVDPSIHPIQKVYFENYNNNQTKMSAYLSDNVPNRFACLGLGTNSPQSLTKRPAAALRDMPDWLSSEHSTGTSLMAAEYDGGVVIGADTRTTTGAYVANRVTDKLTRVTDRIYCCRSGSAADTQAIADVVTYHLEFHEIETGEPALVRSAAAVFKDICYNYRDQMSAGIIVAGWDSRHGGQVYSVPIGGMVVRQPVTIGGSGSTFIYGYVDATFKPKMTREECEQFVLNGLTLALTRDGSSGGCVRLGTITKDGVERRVVLHDELPKFYEG</sequence>
<dbReference type="PANTHER" id="PTHR32194:SF0">
    <property type="entry name" value="ATP-DEPENDENT PROTEASE SUBUNIT HSLV"/>
    <property type="match status" value="1"/>
</dbReference>
<feature type="compositionally biased region" description="Low complexity" evidence="13">
    <location>
        <begin position="188"/>
        <end position="197"/>
    </location>
</feature>